<sequence length="786" mass="87736">MLKSYLTIAWRHLRKNRGFSLINITGLGMGMAITLIIGLWVADEYSFDHYHANHARIAEAMCLQAQPNHPFYTNRIASTPMGVALHGYKDLFDKVAEVAFCGNRILAVGDKSFSRQAAWAEPEFPEMFTFRMIHGSRSALKDLSTLMISQSMATGLFGNADPIGKTVKLDNEHSLRVGGVFEDLPANTSYHSLQIVLPWYSPINKYYNTNTDWNDHNQEVFVQLAKNVTPEQATARVHNLPTPFAKDYREEYMLYPLDKLHLYDHFTNAKADGGRISTVRLIAIIGGFVLLLACINFMNLSTARSERRAKEVGIRKTVGSLRSQLIGQFLGESILVAFLSLILALLLVLVSLRFFNELTDKDMHIPWTNPFFFASILGFTLLTGLLAGSYPAFYLSAFRPVKVLKGAFKAGRHASLPRQALVILQFTVSLTLIIGTIIVYRQVQYTKGREIGYSRDGLITVEINTHDLDTHRDAVHEALLHSGVVSAVAESSMPTIGFWNNNDLFWEGKDASKNMVFFRNVNVSPEFGKTIGWKVLEGRDFSHDFATDSDALILNDTAARFIGFKDPIGKVVTFWGKRRHIIGVVGDMVTNSPYAPIEPAIFLGDGWRGIFTIRMKPGVPAGKVIAAIEPIFKKYNPGSPFLYKFNDLEYANKFEAEERIGSLATVFAGLAIFISCLGLFGLAAFVAEQRTKEIGVRKVLGAGVLSLWSLLSRDFLRLTLLSMGIAIPLAWLGMGKWLQNYEYHAPLSWWIFVAGSLGLLLITLITVSFQSLKAAFMNPTRALRSE</sequence>
<dbReference type="GO" id="GO:0022857">
    <property type="term" value="F:transmembrane transporter activity"/>
    <property type="evidence" value="ECO:0007669"/>
    <property type="project" value="TreeGrafter"/>
</dbReference>
<dbReference type="PANTHER" id="PTHR30572:SF18">
    <property type="entry name" value="ABC-TYPE MACROLIDE FAMILY EXPORT SYSTEM PERMEASE COMPONENT 2"/>
    <property type="match status" value="1"/>
</dbReference>
<keyword evidence="2" id="KW-1003">Cell membrane</keyword>
<dbReference type="InterPro" id="IPR025857">
    <property type="entry name" value="MacB_PCD"/>
</dbReference>
<name>A0A8J2UHX0_9BACT</name>
<comment type="subcellular location">
    <subcellularLocation>
        <location evidence="1">Cell membrane</location>
        <topology evidence="1">Multi-pass membrane protein</topology>
    </subcellularLocation>
</comment>
<dbReference type="InterPro" id="IPR003838">
    <property type="entry name" value="ABC3_permease_C"/>
</dbReference>
<feature type="domain" description="MacB-like periplasmic core" evidence="8">
    <location>
        <begin position="427"/>
        <end position="630"/>
    </location>
</feature>
<dbReference type="AlphaFoldDB" id="A0A8J2UHX0"/>
<feature type="domain" description="ABC3 transporter permease C-terminal" evidence="7">
    <location>
        <begin position="284"/>
        <end position="396"/>
    </location>
</feature>
<keyword evidence="4 6" id="KW-1133">Transmembrane helix</keyword>
<keyword evidence="5 6" id="KW-0472">Membrane</keyword>
<proteinExistence type="predicted"/>
<dbReference type="Pfam" id="PF02687">
    <property type="entry name" value="FtsX"/>
    <property type="match status" value="2"/>
</dbReference>
<evidence type="ECO:0000259" key="7">
    <source>
        <dbReference type="Pfam" id="PF02687"/>
    </source>
</evidence>
<feature type="transmembrane region" description="Helical" evidence="6">
    <location>
        <begin position="663"/>
        <end position="687"/>
    </location>
</feature>
<evidence type="ECO:0000313" key="10">
    <source>
        <dbReference type="Proteomes" id="UP000607559"/>
    </source>
</evidence>
<feature type="transmembrane region" description="Helical" evidence="6">
    <location>
        <begin position="21"/>
        <end position="42"/>
    </location>
</feature>
<dbReference type="Proteomes" id="UP000607559">
    <property type="component" value="Unassembled WGS sequence"/>
</dbReference>
<dbReference type="Pfam" id="PF12704">
    <property type="entry name" value="MacB_PCD"/>
    <property type="match status" value="2"/>
</dbReference>
<gene>
    <name evidence="9" type="ORF">GCM10011511_48900</name>
</gene>
<protein>
    <submittedName>
        <fullName evidence="9">ABC transporter permease</fullName>
    </submittedName>
</protein>
<feature type="transmembrane region" description="Helical" evidence="6">
    <location>
        <begin position="329"/>
        <end position="352"/>
    </location>
</feature>
<keyword evidence="10" id="KW-1185">Reference proteome</keyword>
<evidence type="ECO:0000256" key="3">
    <source>
        <dbReference type="ARBA" id="ARBA00022692"/>
    </source>
</evidence>
<evidence type="ECO:0000256" key="1">
    <source>
        <dbReference type="ARBA" id="ARBA00004651"/>
    </source>
</evidence>
<comment type="caution">
    <text evidence="9">The sequence shown here is derived from an EMBL/GenBank/DDBJ whole genome shotgun (WGS) entry which is preliminary data.</text>
</comment>
<feature type="transmembrane region" description="Helical" evidence="6">
    <location>
        <begin position="715"/>
        <end position="735"/>
    </location>
</feature>
<dbReference type="InterPro" id="IPR050250">
    <property type="entry name" value="Macrolide_Exporter_MacB"/>
</dbReference>
<dbReference type="GO" id="GO:0005886">
    <property type="term" value="C:plasma membrane"/>
    <property type="evidence" value="ECO:0007669"/>
    <property type="project" value="UniProtKB-SubCell"/>
</dbReference>
<organism evidence="9 10">
    <name type="scientific">Puia dinghuensis</name>
    <dbReference type="NCBI Taxonomy" id="1792502"/>
    <lineage>
        <taxon>Bacteria</taxon>
        <taxon>Pseudomonadati</taxon>
        <taxon>Bacteroidota</taxon>
        <taxon>Chitinophagia</taxon>
        <taxon>Chitinophagales</taxon>
        <taxon>Chitinophagaceae</taxon>
        <taxon>Puia</taxon>
    </lineage>
</organism>
<dbReference type="RefSeq" id="WP_188936720.1">
    <property type="nucleotide sequence ID" value="NZ_BMJC01000005.1"/>
</dbReference>
<evidence type="ECO:0000259" key="8">
    <source>
        <dbReference type="Pfam" id="PF12704"/>
    </source>
</evidence>
<evidence type="ECO:0000256" key="2">
    <source>
        <dbReference type="ARBA" id="ARBA00022475"/>
    </source>
</evidence>
<feature type="domain" description="ABC3 transporter permease C-terminal" evidence="7">
    <location>
        <begin position="666"/>
        <end position="779"/>
    </location>
</feature>
<evidence type="ECO:0000256" key="6">
    <source>
        <dbReference type="SAM" id="Phobius"/>
    </source>
</evidence>
<reference evidence="9" key="1">
    <citation type="journal article" date="2014" name="Int. J. Syst. Evol. Microbiol.">
        <title>Complete genome sequence of Corynebacterium casei LMG S-19264T (=DSM 44701T), isolated from a smear-ripened cheese.</title>
        <authorList>
            <consortium name="US DOE Joint Genome Institute (JGI-PGF)"/>
            <person name="Walter F."/>
            <person name="Albersmeier A."/>
            <person name="Kalinowski J."/>
            <person name="Ruckert C."/>
        </authorList>
    </citation>
    <scope>NUCLEOTIDE SEQUENCE</scope>
    <source>
        <strain evidence="9">CGMCC 1.15448</strain>
    </source>
</reference>
<feature type="transmembrane region" description="Helical" evidence="6">
    <location>
        <begin position="281"/>
        <end position="300"/>
    </location>
</feature>
<keyword evidence="3 6" id="KW-0812">Transmembrane</keyword>
<dbReference type="EMBL" id="BMJC01000005">
    <property type="protein sequence ID" value="GGB19406.1"/>
    <property type="molecule type" value="Genomic_DNA"/>
</dbReference>
<evidence type="ECO:0000256" key="4">
    <source>
        <dbReference type="ARBA" id="ARBA00022989"/>
    </source>
</evidence>
<feature type="transmembrane region" description="Helical" evidence="6">
    <location>
        <begin position="419"/>
        <end position="440"/>
    </location>
</feature>
<feature type="domain" description="MacB-like periplasmic core" evidence="8">
    <location>
        <begin position="20"/>
        <end position="239"/>
    </location>
</feature>
<dbReference type="PANTHER" id="PTHR30572">
    <property type="entry name" value="MEMBRANE COMPONENT OF TRANSPORTER-RELATED"/>
    <property type="match status" value="1"/>
</dbReference>
<evidence type="ECO:0000256" key="5">
    <source>
        <dbReference type="ARBA" id="ARBA00023136"/>
    </source>
</evidence>
<evidence type="ECO:0000313" key="9">
    <source>
        <dbReference type="EMBL" id="GGB19406.1"/>
    </source>
</evidence>
<feature type="transmembrane region" description="Helical" evidence="6">
    <location>
        <begin position="747"/>
        <end position="769"/>
    </location>
</feature>
<reference evidence="9" key="2">
    <citation type="submission" date="2020-09" db="EMBL/GenBank/DDBJ databases">
        <authorList>
            <person name="Sun Q."/>
            <person name="Zhou Y."/>
        </authorList>
    </citation>
    <scope>NUCLEOTIDE SEQUENCE</scope>
    <source>
        <strain evidence="9">CGMCC 1.15448</strain>
    </source>
</reference>
<accession>A0A8J2UHX0</accession>
<feature type="transmembrane region" description="Helical" evidence="6">
    <location>
        <begin position="372"/>
        <end position="398"/>
    </location>
</feature>